<name>A0ABD3W014_SINWO</name>
<accession>A0ABD3W014</accession>
<protein>
    <submittedName>
        <fullName evidence="1">Uncharacterized protein</fullName>
    </submittedName>
</protein>
<reference evidence="1 2" key="1">
    <citation type="submission" date="2024-11" db="EMBL/GenBank/DDBJ databases">
        <title>Chromosome-level genome assembly of the freshwater bivalve Anodonta woodiana.</title>
        <authorList>
            <person name="Chen X."/>
        </authorList>
    </citation>
    <scope>NUCLEOTIDE SEQUENCE [LARGE SCALE GENOMIC DNA]</scope>
    <source>
        <strain evidence="1">MN2024</strain>
        <tissue evidence="1">Gills</tissue>
    </source>
</reference>
<comment type="caution">
    <text evidence="1">The sequence shown here is derived from an EMBL/GenBank/DDBJ whole genome shotgun (WGS) entry which is preliminary data.</text>
</comment>
<dbReference type="AlphaFoldDB" id="A0ABD3W014"/>
<dbReference type="EMBL" id="JBJQND010000009">
    <property type="protein sequence ID" value="KAL3866213.1"/>
    <property type="molecule type" value="Genomic_DNA"/>
</dbReference>
<keyword evidence="2" id="KW-1185">Reference proteome</keyword>
<gene>
    <name evidence="1" type="ORF">ACJMK2_043535</name>
</gene>
<sequence length="61" mass="6966">MEYHRLGEEAQLLETSFCIKCMPITSQEENICCQSQSSLEENIEDCSSIFITSHEGFIANF</sequence>
<dbReference type="Proteomes" id="UP001634394">
    <property type="component" value="Unassembled WGS sequence"/>
</dbReference>
<organism evidence="1 2">
    <name type="scientific">Sinanodonta woodiana</name>
    <name type="common">Chinese pond mussel</name>
    <name type="synonym">Anodonta woodiana</name>
    <dbReference type="NCBI Taxonomy" id="1069815"/>
    <lineage>
        <taxon>Eukaryota</taxon>
        <taxon>Metazoa</taxon>
        <taxon>Spiralia</taxon>
        <taxon>Lophotrochozoa</taxon>
        <taxon>Mollusca</taxon>
        <taxon>Bivalvia</taxon>
        <taxon>Autobranchia</taxon>
        <taxon>Heteroconchia</taxon>
        <taxon>Palaeoheterodonta</taxon>
        <taxon>Unionida</taxon>
        <taxon>Unionoidea</taxon>
        <taxon>Unionidae</taxon>
        <taxon>Unioninae</taxon>
        <taxon>Sinanodonta</taxon>
    </lineage>
</organism>
<evidence type="ECO:0000313" key="2">
    <source>
        <dbReference type="Proteomes" id="UP001634394"/>
    </source>
</evidence>
<proteinExistence type="predicted"/>
<evidence type="ECO:0000313" key="1">
    <source>
        <dbReference type="EMBL" id="KAL3866213.1"/>
    </source>
</evidence>